<feature type="binding site" evidence="9">
    <location>
        <position position="39"/>
    </location>
    <ligand>
        <name>Ca(2+)</name>
        <dbReference type="ChEBI" id="CHEBI:29108"/>
        <label>2</label>
    </ligand>
</feature>
<dbReference type="InterPro" id="IPR000823">
    <property type="entry name" value="Peroxidase_pln"/>
</dbReference>
<dbReference type="AlphaFoldDB" id="A0A0E0BQ27"/>
<feature type="binding site" description="axial binding residue" evidence="9">
    <location>
        <position position="38"/>
    </location>
    <ligand>
        <name>heme b</name>
        <dbReference type="ChEBI" id="CHEBI:60344"/>
    </ligand>
    <ligandPart>
        <name>Fe</name>
        <dbReference type="ChEBI" id="CHEBI:18248"/>
    </ligandPart>
</feature>
<dbReference type="PRINTS" id="PR00461">
    <property type="entry name" value="PLPEROXIDASE"/>
</dbReference>
<name>A0A0E0BQ27_9ORYZ</name>
<evidence type="ECO:0000259" key="12">
    <source>
        <dbReference type="PROSITE" id="PS50873"/>
    </source>
</evidence>
<keyword evidence="14" id="KW-1185">Reference proteome</keyword>
<comment type="cofactor">
    <cofactor evidence="9">
        <name>Ca(2+)</name>
        <dbReference type="ChEBI" id="CHEBI:29108"/>
    </cofactor>
    <text evidence="9">Binds 2 calcium ions per subunit.</text>
</comment>
<keyword evidence="5 9" id="KW-0106">Calcium</keyword>
<reference evidence="13" key="2">
    <citation type="submission" date="2018-05" db="EMBL/GenBank/DDBJ databases">
        <title>OgluRS3 (Oryza glumaepatula Reference Sequence Version 3).</title>
        <authorList>
            <person name="Zhang J."/>
            <person name="Kudrna D."/>
            <person name="Lee S."/>
            <person name="Talag J."/>
            <person name="Welchert J."/>
            <person name="Wing R.A."/>
        </authorList>
    </citation>
    <scope>NUCLEOTIDE SEQUENCE [LARGE SCALE GENOMIC DNA]</scope>
</reference>
<evidence type="ECO:0000313" key="13">
    <source>
        <dbReference type="EnsemblPlants" id="OGLUM12G06390.1"/>
    </source>
</evidence>
<dbReference type="GO" id="GO:0140825">
    <property type="term" value="F:lactoperoxidase activity"/>
    <property type="evidence" value="ECO:0007669"/>
    <property type="project" value="UniProtKB-EC"/>
</dbReference>
<evidence type="ECO:0000256" key="6">
    <source>
        <dbReference type="ARBA" id="ARBA00023002"/>
    </source>
</evidence>
<sequence length="174" mass="19103">MPMGPTFSTSPLSPLYLLPLLPNSKRVCGDLTALSGEHTIGWAYCTTFPSQHLRQHRRERHLHLTATYRPLAGTTTSCHSSCRRPTPSSFDNAYFTDLLSHRVLLRSDQELYGSGAGNSTTDVFVCAFAANATTFEDDFAAAMERPGNLSPLNGKNGERRGPDQLPASELIMNM</sequence>
<feature type="binding site" evidence="9">
    <location>
        <position position="86"/>
    </location>
    <ligand>
        <name>Ca(2+)</name>
        <dbReference type="ChEBI" id="CHEBI:29108"/>
        <label>2</label>
    </ligand>
</feature>
<comment type="cofactor">
    <cofactor evidence="9">
        <name>heme b</name>
        <dbReference type="ChEBI" id="CHEBI:60344"/>
    </cofactor>
    <text evidence="9">Binds 1 heme b (iron(II)-protoporphyrin IX) group per subunit.</text>
</comment>
<feature type="region of interest" description="Disordered" evidence="11">
    <location>
        <begin position="146"/>
        <end position="174"/>
    </location>
</feature>
<dbReference type="InterPro" id="IPR010255">
    <property type="entry name" value="Haem_peroxidase_sf"/>
</dbReference>
<keyword evidence="4 9" id="KW-0479">Metal-binding</keyword>
<dbReference type="GO" id="GO:0046872">
    <property type="term" value="F:metal ion binding"/>
    <property type="evidence" value="ECO:0007669"/>
    <property type="project" value="UniProtKB-KW"/>
</dbReference>
<keyword evidence="6" id="KW-0560">Oxidoreductase</keyword>
<evidence type="ECO:0000256" key="3">
    <source>
        <dbReference type="ARBA" id="ARBA00022617"/>
    </source>
</evidence>
<accession>A0A0E0BQ27</accession>
<dbReference type="Gene3D" id="1.10.520.10">
    <property type="match status" value="1"/>
</dbReference>
<dbReference type="InterPro" id="IPR002016">
    <property type="entry name" value="Haem_peroxidase"/>
</dbReference>
<proteinExistence type="inferred from homology"/>
<keyword evidence="7 9" id="KW-0408">Iron</keyword>
<dbReference type="EnsemblPlants" id="OGLUM12G06390.1">
    <property type="protein sequence ID" value="OGLUM12G06390.1"/>
    <property type="gene ID" value="OGLUM12G06390"/>
</dbReference>
<feature type="domain" description="Plant heme peroxidase family profile" evidence="12">
    <location>
        <begin position="7"/>
        <end position="160"/>
    </location>
</feature>
<protein>
    <recommendedName>
        <fullName evidence="12">Plant heme peroxidase family profile domain-containing protein</fullName>
    </recommendedName>
</protein>
<dbReference type="Gramene" id="OGLUM12G06390.1">
    <property type="protein sequence ID" value="OGLUM12G06390.1"/>
    <property type="gene ID" value="OGLUM12G06390"/>
</dbReference>
<organism evidence="13">
    <name type="scientific">Oryza glumipatula</name>
    <dbReference type="NCBI Taxonomy" id="40148"/>
    <lineage>
        <taxon>Eukaryota</taxon>
        <taxon>Viridiplantae</taxon>
        <taxon>Streptophyta</taxon>
        <taxon>Embryophyta</taxon>
        <taxon>Tracheophyta</taxon>
        <taxon>Spermatophyta</taxon>
        <taxon>Magnoliopsida</taxon>
        <taxon>Liliopsida</taxon>
        <taxon>Poales</taxon>
        <taxon>Poaceae</taxon>
        <taxon>BOP clade</taxon>
        <taxon>Oryzoideae</taxon>
        <taxon>Oryzeae</taxon>
        <taxon>Oryzinae</taxon>
        <taxon>Oryza</taxon>
    </lineage>
</organism>
<dbReference type="PANTHER" id="PTHR31388">
    <property type="entry name" value="PEROXIDASE 72-RELATED"/>
    <property type="match status" value="1"/>
</dbReference>
<dbReference type="GO" id="GO:0042744">
    <property type="term" value="P:hydrogen peroxide catabolic process"/>
    <property type="evidence" value="ECO:0007669"/>
    <property type="project" value="UniProtKB-KW"/>
</dbReference>
<comment type="similarity">
    <text evidence="10">Belongs to the peroxidase family.</text>
</comment>
<dbReference type="Proteomes" id="UP000026961">
    <property type="component" value="Chromosome 12"/>
</dbReference>
<evidence type="ECO:0000256" key="11">
    <source>
        <dbReference type="SAM" id="MobiDB-lite"/>
    </source>
</evidence>
<evidence type="ECO:0000256" key="9">
    <source>
        <dbReference type="PIRSR" id="PIRSR600823-3"/>
    </source>
</evidence>
<dbReference type="Gene3D" id="1.10.420.10">
    <property type="entry name" value="Peroxidase, domain 2"/>
    <property type="match status" value="1"/>
</dbReference>
<keyword evidence="2" id="KW-0575">Peroxidase</keyword>
<reference evidence="13" key="1">
    <citation type="submission" date="2015-04" db="UniProtKB">
        <authorList>
            <consortium name="EnsemblPlants"/>
        </authorList>
    </citation>
    <scope>IDENTIFICATION</scope>
</reference>
<evidence type="ECO:0000256" key="8">
    <source>
        <dbReference type="ARBA" id="ARBA00023324"/>
    </source>
</evidence>
<dbReference type="GO" id="GO:0006979">
    <property type="term" value="P:response to oxidative stress"/>
    <property type="evidence" value="ECO:0007669"/>
    <property type="project" value="InterPro"/>
</dbReference>
<evidence type="ECO:0000256" key="10">
    <source>
        <dbReference type="RuleBase" id="RU004241"/>
    </source>
</evidence>
<evidence type="ECO:0000256" key="2">
    <source>
        <dbReference type="ARBA" id="ARBA00022559"/>
    </source>
</evidence>
<dbReference type="STRING" id="40148.A0A0E0BQ27"/>
<dbReference type="GO" id="GO:0020037">
    <property type="term" value="F:heme binding"/>
    <property type="evidence" value="ECO:0007669"/>
    <property type="project" value="InterPro"/>
</dbReference>
<evidence type="ECO:0000313" key="14">
    <source>
        <dbReference type="Proteomes" id="UP000026961"/>
    </source>
</evidence>
<dbReference type="SUPFAM" id="SSF48113">
    <property type="entry name" value="Heme-dependent peroxidases"/>
    <property type="match status" value="1"/>
</dbReference>
<comment type="catalytic activity">
    <reaction evidence="1">
        <text>2 a phenolic donor + H2O2 = 2 a phenolic radical donor + 2 H2O</text>
        <dbReference type="Rhea" id="RHEA:56136"/>
        <dbReference type="ChEBI" id="CHEBI:15377"/>
        <dbReference type="ChEBI" id="CHEBI:16240"/>
        <dbReference type="ChEBI" id="CHEBI:139520"/>
        <dbReference type="ChEBI" id="CHEBI:139521"/>
        <dbReference type="EC" id="1.11.1.7"/>
    </reaction>
</comment>
<keyword evidence="8" id="KW-0376">Hydrogen peroxide</keyword>
<evidence type="ECO:0000256" key="1">
    <source>
        <dbReference type="ARBA" id="ARBA00000189"/>
    </source>
</evidence>
<dbReference type="PROSITE" id="PS50873">
    <property type="entry name" value="PEROXIDASE_4"/>
    <property type="match status" value="1"/>
</dbReference>
<feature type="binding site" evidence="9">
    <location>
        <position position="91"/>
    </location>
    <ligand>
        <name>Ca(2+)</name>
        <dbReference type="ChEBI" id="CHEBI:29108"/>
        <label>2</label>
    </ligand>
</feature>
<evidence type="ECO:0000256" key="4">
    <source>
        <dbReference type="ARBA" id="ARBA00022723"/>
    </source>
</evidence>
<dbReference type="HOGENOM" id="CLU_1542451_0_0_1"/>
<evidence type="ECO:0000256" key="7">
    <source>
        <dbReference type="ARBA" id="ARBA00023004"/>
    </source>
</evidence>
<dbReference type="PANTHER" id="PTHR31388:SF208">
    <property type="entry name" value="PEROXIDASE"/>
    <property type="match status" value="1"/>
</dbReference>
<evidence type="ECO:0000256" key="5">
    <source>
        <dbReference type="ARBA" id="ARBA00022837"/>
    </source>
</evidence>
<dbReference type="Pfam" id="PF00141">
    <property type="entry name" value="peroxidase"/>
    <property type="match status" value="1"/>
</dbReference>
<dbReference type="PRINTS" id="PR00458">
    <property type="entry name" value="PEROXIDASE"/>
</dbReference>
<keyword evidence="3" id="KW-0349">Heme</keyword>